<dbReference type="SUPFAM" id="SSF54427">
    <property type="entry name" value="NTF2-like"/>
    <property type="match status" value="1"/>
</dbReference>
<comment type="caution">
    <text evidence="2">The sequence shown here is derived from an EMBL/GenBank/DDBJ whole genome shotgun (WGS) entry which is preliminary data.</text>
</comment>
<reference evidence="2 3" key="1">
    <citation type="submission" date="2023-08" db="EMBL/GenBank/DDBJ databases">
        <authorList>
            <person name="Joshi A."/>
            <person name="Thite S."/>
        </authorList>
    </citation>
    <scope>NUCLEOTIDE SEQUENCE [LARGE SCALE GENOMIC DNA]</scope>
    <source>
        <strain evidence="2 3">1E1</strain>
    </source>
</reference>
<feature type="domain" description="SnoaL-like" evidence="1">
    <location>
        <begin position="9"/>
        <end position="111"/>
    </location>
</feature>
<sequence length="143" mass="16575">MSRLDDFLEFYNGLNSSGLHRLAELYHPNVVFTDPVHQLHGSAALANYFEHAYARLNQCHFESKTRCEQGDSGFISWQMTLAHQAIGNGKLIQVEGCTELRWHQDGRILYHRDYYDLTELVYQHLPVIGWATNTIKQRMAKAH</sequence>
<dbReference type="Pfam" id="PF12680">
    <property type="entry name" value="SnoaL_2"/>
    <property type="match status" value="1"/>
</dbReference>
<dbReference type="Proteomes" id="UP001236258">
    <property type="component" value="Unassembled WGS sequence"/>
</dbReference>
<gene>
    <name evidence="2" type="ORF">Q3O59_07370</name>
</gene>
<keyword evidence="3" id="KW-1185">Reference proteome</keyword>
<dbReference type="Gene3D" id="3.10.450.50">
    <property type="match status" value="1"/>
</dbReference>
<name>A0ABT9GPG1_9GAMM</name>
<dbReference type="EMBL" id="JAUZVY010000002">
    <property type="protein sequence ID" value="MDP4528852.1"/>
    <property type="molecule type" value="Genomic_DNA"/>
</dbReference>
<dbReference type="InterPro" id="IPR032710">
    <property type="entry name" value="NTF2-like_dom_sf"/>
</dbReference>
<evidence type="ECO:0000259" key="1">
    <source>
        <dbReference type="Pfam" id="PF12680"/>
    </source>
</evidence>
<dbReference type="RefSeq" id="WP_228589369.1">
    <property type="nucleotide sequence ID" value="NZ_JAUZVY010000002.1"/>
</dbReference>
<organism evidence="2 3">
    <name type="scientific">Alkalimonas delamerensis</name>
    <dbReference type="NCBI Taxonomy" id="265981"/>
    <lineage>
        <taxon>Bacteria</taxon>
        <taxon>Pseudomonadati</taxon>
        <taxon>Pseudomonadota</taxon>
        <taxon>Gammaproteobacteria</taxon>
        <taxon>Alkalimonas</taxon>
    </lineage>
</organism>
<dbReference type="InterPro" id="IPR037401">
    <property type="entry name" value="SnoaL-like"/>
</dbReference>
<evidence type="ECO:0000313" key="3">
    <source>
        <dbReference type="Proteomes" id="UP001236258"/>
    </source>
</evidence>
<proteinExistence type="predicted"/>
<protein>
    <submittedName>
        <fullName evidence="2">Nuclear transport factor 2 family protein</fullName>
    </submittedName>
</protein>
<accession>A0ABT9GPG1</accession>
<evidence type="ECO:0000313" key="2">
    <source>
        <dbReference type="EMBL" id="MDP4528852.1"/>
    </source>
</evidence>